<proteinExistence type="predicted"/>
<dbReference type="KEGG" id="cbx:Cenrod_2102"/>
<evidence type="ECO:0000313" key="3">
    <source>
        <dbReference type="Proteomes" id="UP000017184"/>
    </source>
</evidence>
<keyword evidence="3" id="KW-1185">Reference proteome</keyword>
<feature type="domain" description="Chemoreceptor zinc-binding" evidence="1">
    <location>
        <begin position="39"/>
        <end position="105"/>
    </location>
</feature>
<dbReference type="Gene3D" id="1.20.120.30">
    <property type="entry name" value="Aspartate receptor, ligand-binding domain"/>
    <property type="match status" value="1"/>
</dbReference>
<protein>
    <recommendedName>
        <fullName evidence="1">Chemoreceptor zinc-binding domain-containing protein</fullName>
    </recommendedName>
</protein>
<dbReference type="STRING" id="946483.Cenrod_2102"/>
<name>U5ND53_9BURK</name>
<dbReference type="AlphaFoldDB" id="U5ND53"/>
<dbReference type="InterPro" id="IPR025991">
    <property type="entry name" value="Chemoreceptor_zinc-bind_dom"/>
</dbReference>
<dbReference type="Pfam" id="PF13682">
    <property type="entry name" value="CZB"/>
    <property type="match status" value="1"/>
</dbReference>
<evidence type="ECO:0000313" key="2">
    <source>
        <dbReference type="EMBL" id="AGX88173.1"/>
    </source>
</evidence>
<gene>
    <name evidence="2" type="ORF">Cenrod_2102</name>
</gene>
<reference evidence="2 3" key="1">
    <citation type="journal article" date="2013" name="Genome Biol.">
        <title>Genomic analysis reveals key aspects of prokaryotic symbiosis in the phototrophic consortium "Chlorochromatium aggregatum".</title>
        <authorList>
            <person name="Liu Z."/>
            <person name="Muller J."/>
            <person name="Li T."/>
            <person name="Alvey R.M."/>
            <person name="Vogl K."/>
            <person name="Frigaard N.U."/>
            <person name="Rockwell N.C."/>
            <person name="Boyd E.S."/>
            <person name="Tomsho L.P."/>
            <person name="Schuster S.C."/>
            <person name="Henke P."/>
            <person name="Rohde M."/>
            <person name="Overmann J."/>
            <person name="Bryant D.A."/>
        </authorList>
    </citation>
    <scope>NUCLEOTIDE SEQUENCE [LARGE SCALE GENOMIC DNA]</scope>
    <source>
        <strain evidence="2">CR</strain>
    </source>
</reference>
<evidence type="ECO:0000259" key="1">
    <source>
        <dbReference type="Pfam" id="PF13682"/>
    </source>
</evidence>
<dbReference type="Proteomes" id="UP000017184">
    <property type="component" value="Chromosome"/>
</dbReference>
<dbReference type="EMBL" id="CP004885">
    <property type="protein sequence ID" value="AGX88173.1"/>
    <property type="molecule type" value="Genomic_DNA"/>
</dbReference>
<organism evidence="2 3">
    <name type="scientific">Candidatus Symbiobacter mobilis CR</name>
    <dbReference type="NCBI Taxonomy" id="946483"/>
    <lineage>
        <taxon>Bacteria</taxon>
        <taxon>Pseudomonadati</taxon>
        <taxon>Pseudomonadota</taxon>
        <taxon>Betaproteobacteria</taxon>
        <taxon>Burkholderiales</taxon>
        <taxon>Comamonadaceae</taxon>
    </lineage>
</organism>
<accession>U5ND53</accession>
<sequence length="141" mass="15682">MRNCFPIALLSYRFLVMSANDFTHPIDKAQRVQAAIESHFAWFDRIKQTITSGTSEFTPAEVAVTETCDLGHWLQESFRSYCPDPAVMAAIERVHHEFHLRASAALDIALRGDNSTACRAIALGSELSNLSGKLVVLLRSM</sequence>
<dbReference type="HOGENOM" id="CLU_122422_2_0_4"/>